<reference evidence="1 2" key="1">
    <citation type="submission" date="2021-03" db="EMBL/GenBank/DDBJ databases">
        <title>Whole Genome Sequencing of Mycobacterium tuberculosis clinical isolates from Arunachal Pradesh, India.</title>
        <authorList>
            <person name="Singh S."/>
            <person name="Mudliar S.R."/>
            <person name="Kulsum U."/>
            <person name="Rufai S.B."/>
            <person name="Singh P.K."/>
            <person name="Umpo M."/>
            <person name="Nyori M."/>
        </authorList>
    </citation>
    <scope>NUCLEOTIDE SEQUENCE [LARGE SCALE GENOMIC DNA]</scope>
    <source>
        <strain evidence="1 2">OMICS/BPL/0142/20/SP</strain>
    </source>
</reference>
<gene>
    <name evidence="1" type="ORF">J8J21_22915</name>
</gene>
<protein>
    <recommendedName>
        <fullName evidence="3">ABC transporter substrate-binding protein</fullName>
    </recommendedName>
</protein>
<proteinExistence type="predicted"/>
<dbReference type="Gene3D" id="3.40.190.10">
    <property type="entry name" value="Periplasmic binding protein-like II"/>
    <property type="match status" value="1"/>
</dbReference>
<evidence type="ECO:0000313" key="2">
    <source>
        <dbReference type="Proteomes" id="UP000671119"/>
    </source>
</evidence>
<comment type="caution">
    <text evidence="1">The sequence shown here is derived from an EMBL/GenBank/DDBJ whole genome shotgun (WGS) entry which is preliminary data.</text>
</comment>
<evidence type="ECO:0000313" key="1">
    <source>
        <dbReference type="EMBL" id="MBP0685901.1"/>
    </source>
</evidence>
<name>A0ABD4QA62_MYCTX</name>
<feature type="non-terminal residue" evidence="1">
    <location>
        <position position="1"/>
    </location>
</feature>
<dbReference type="EMBL" id="JAGIZI010000713">
    <property type="protein sequence ID" value="MBP0685901.1"/>
    <property type="molecule type" value="Genomic_DNA"/>
</dbReference>
<organism evidence="1 2">
    <name type="scientific">Mycobacterium tuberculosis</name>
    <dbReference type="NCBI Taxonomy" id="1773"/>
    <lineage>
        <taxon>Bacteria</taxon>
        <taxon>Bacillati</taxon>
        <taxon>Actinomycetota</taxon>
        <taxon>Actinomycetes</taxon>
        <taxon>Mycobacteriales</taxon>
        <taxon>Mycobacteriaceae</taxon>
        <taxon>Mycobacterium</taxon>
        <taxon>Mycobacterium tuberculosis complex</taxon>
    </lineage>
</organism>
<sequence length="77" mass="8401">PDGAITTESNNPYVGDSSASKYGYGKVIFETLALVNQTGDRGVTPWLAESIEWNDDYTGLTVVPRKDVTWSDGEPFT</sequence>
<feature type="non-terminal residue" evidence="1">
    <location>
        <position position="77"/>
    </location>
</feature>
<dbReference type="AlphaFoldDB" id="A0ABD4QA62"/>
<dbReference type="SUPFAM" id="SSF53850">
    <property type="entry name" value="Periplasmic binding protein-like II"/>
    <property type="match status" value="1"/>
</dbReference>
<evidence type="ECO:0008006" key="3">
    <source>
        <dbReference type="Google" id="ProtNLM"/>
    </source>
</evidence>
<dbReference type="Proteomes" id="UP000671119">
    <property type="component" value="Unassembled WGS sequence"/>
</dbReference>
<accession>A0ABD4QA62</accession>
<dbReference type="Gene3D" id="3.90.76.10">
    <property type="entry name" value="Dipeptide-binding Protein, Domain 1"/>
    <property type="match status" value="1"/>
</dbReference>